<name>A0A7X1TT21_9DEIO</name>
<keyword evidence="3" id="KW-0238">DNA-binding</keyword>
<dbReference type="AlphaFoldDB" id="A0A7X1TT21"/>
<feature type="domain" description="SpoVT-AbrB" evidence="2">
    <location>
        <begin position="6"/>
        <end position="51"/>
    </location>
</feature>
<dbReference type="Proteomes" id="UP000484842">
    <property type="component" value="Unassembled WGS sequence"/>
</dbReference>
<evidence type="ECO:0000256" key="1">
    <source>
        <dbReference type="SAM" id="MobiDB-lite"/>
    </source>
</evidence>
<accession>A0A7X1TT21</accession>
<dbReference type="InterPro" id="IPR037914">
    <property type="entry name" value="SpoVT-AbrB_sf"/>
</dbReference>
<keyword evidence="4" id="KW-1185">Reference proteome</keyword>
<protein>
    <submittedName>
        <fullName evidence="3">AbrB/MazE/SpoVT family DNA-binding domain-containing protein</fullName>
    </submittedName>
</protein>
<gene>
    <name evidence="3" type="ORF">F8S09_15050</name>
</gene>
<dbReference type="EMBL" id="WBSL01000012">
    <property type="protein sequence ID" value="MPY67977.1"/>
    <property type="molecule type" value="Genomic_DNA"/>
</dbReference>
<proteinExistence type="predicted"/>
<comment type="caution">
    <text evidence="3">The sequence shown here is derived from an EMBL/GenBank/DDBJ whole genome shotgun (WGS) entry which is preliminary data.</text>
</comment>
<dbReference type="GO" id="GO:0003677">
    <property type="term" value="F:DNA binding"/>
    <property type="evidence" value="ECO:0007669"/>
    <property type="project" value="UniProtKB-KW"/>
</dbReference>
<evidence type="ECO:0000313" key="4">
    <source>
        <dbReference type="Proteomes" id="UP000484842"/>
    </source>
</evidence>
<reference evidence="3 4" key="1">
    <citation type="submission" date="2019-10" db="EMBL/GenBank/DDBJ databases">
        <title>Deinococcus sp. isolated from soil.</title>
        <authorList>
            <person name="Li Y."/>
            <person name="Wang J."/>
        </authorList>
    </citation>
    <scope>NUCLEOTIDE SEQUENCE [LARGE SCALE GENOMIC DNA]</scope>
    <source>
        <strain evidence="3 4">SDU3-2</strain>
    </source>
</reference>
<sequence>MDMTCQISGNRLTLHLPADMREALGFQDGSTVTVHLVDGALVVWPQTLTERTLNELPADVPPEAPGGDLGRNWDAEDEVPSPPDHGLLTQITGLDWTQLQAVVHQGADTPPTISPQPIATNLAALRGTPCRTAPHRTPGCMS</sequence>
<organism evidence="3 4">
    <name type="scientific">Deinococcus terrestris</name>
    <dbReference type="NCBI Taxonomy" id="2651870"/>
    <lineage>
        <taxon>Bacteria</taxon>
        <taxon>Thermotogati</taxon>
        <taxon>Deinococcota</taxon>
        <taxon>Deinococci</taxon>
        <taxon>Deinococcales</taxon>
        <taxon>Deinococcaceae</taxon>
        <taxon>Deinococcus</taxon>
    </lineage>
</organism>
<dbReference type="InterPro" id="IPR007159">
    <property type="entry name" value="SpoVT-AbrB_dom"/>
</dbReference>
<dbReference type="RefSeq" id="WP_152872287.1">
    <property type="nucleotide sequence ID" value="NZ_WBSL01000012.1"/>
</dbReference>
<dbReference type="SUPFAM" id="SSF89447">
    <property type="entry name" value="AbrB/MazE/MraZ-like"/>
    <property type="match status" value="1"/>
</dbReference>
<feature type="region of interest" description="Disordered" evidence="1">
    <location>
        <begin position="54"/>
        <end position="84"/>
    </location>
</feature>
<evidence type="ECO:0000313" key="3">
    <source>
        <dbReference type="EMBL" id="MPY67977.1"/>
    </source>
</evidence>
<dbReference type="SMART" id="SM00966">
    <property type="entry name" value="SpoVT_AbrB"/>
    <property type="match status" value="1"/>
</dbReference>
<dbReference type="Gene3D" id="2.10.260.10">
    <property type="match status" value="1"/>
</dbReference>
<evidence type="ECO:0000259" key="2">
    <source>
        <dbReference type="SMART" id="SM00966"/>
    </source>
</evidence>
<dbReference type="Pfam" id="PF04014">
    <property type="entry name" value="MazE_antitoxin"/>
    <property type="match status" value="1"/>
</dbReference>